<evidence type="ECO:0000313" key="2">
    <source>
        <dbReference type="EMBL" id="HJG87899.1"/>
    </source>
</evidence>
<reference evidence="2" key="2">
    <citation type="submission" date="2021-09" db="EMBL/GenBank/DDBJ databases">
        <authorList>
            <person name="Gilroy R."/>
        </authorList>
    </citation>
    <scope>NUCLEOTIDE SEQUENCE</scope>
    <source>
        <strain evidence="2">CHK121-7720</strain>
    </source>
</reference>
<accession>A0A921MP31</accession>
<feature type="chain" id="PRO_5037564346" evidence="1">
    <location>
        <begin position="22"/>
        <end position="251"/>
    </location>
</feature>
<sequence>MKIKGLTIILVSLFLSSNIMAQDKQRTFFKGKSNKDKIENVDSIKLVADSLHRMLLHRDSIIGVNKKVIDSLRLNSKRDSLRLTVAANQQRDSLIKVIRSKEREITTLQSNAGFVDTCMVKLANRWLYEPFNKKDVDDAISYFDRMYSTRFKDSMSLVQELLRNYERSYREFQNIIKRAQSDPDREIPFVSNDYKARYKKEIQNMTYYLRYYNGELNINYLNEQIKNALEILEKHSDSKPADFSSLIDPNF</sequence>
<reference evidence="2" key="1">
    <citation type="journal article" date="2021" name="PeerJ">
        <title>Extensive microbial diversity within the chicken gut microbiome revealed by metagenomics and culture.</title>
        <authorList>
            <person name="Gilroy R."/>
            <person name="Ravi A."/>
            <person name="Getino M."/>
            <person name="Pursley I."/>
            <person name="Horton D.L."/>
            <person name="Alikhan N.F."/>
            <person name="Baker D."/>
            <person name="Gharbi K."/>
            <person name="Hall N."/>
            <person name="Watson M."/>
            <person name="Adriaenssens E.M."/>
            <person name="Foster-Nyarko E."/>
            <person name="Jarju S."/>
            <person name="Secka A."/>
            <person name="Antonio M."/>
            <person name="Oren A."/>
            <person name="Chaudhuri R.R."/>
            <person name="La Ragione R."/>
            <person name="Hildebrand F."/>
            <person name="Pallen M.J."/>
        </authorList>
    </citation>
    <scope>NUCLEOTIDE SEQUENCE</scope>
    <source>
        <strain evidence="2">CHK121-7720</strain>
    </source>
</reference>
<evidence type="ECO:0000256" key="1">
    <source>
        <dbReference type="SAM" id="SignalP"/>
    </source>
</evidence>
<dbReference type="AlphaFoldDB" id="A0A921MP31"/>
<name>A0A921MP31_9BACT</name>
<evidence type="ECO:0000313" key="3">
    <source>
        <dbReference type="Proteomes" id="UP000757103"/>
    </source>
</evidence>
<comment type="caution">
    <text evidence="2">The sequence shown here is derived from an EMBL/GenBank/DDBJ whole genome shotgun (WGS) entry which is preliminary data.</text>
</comment>
<keyword evidence="1" id="KW-0732">Signal</keyword>
<organism evidence="2 3">
    <name type="scientific">Barnesiella viscericola</name>
    <dbReference type="NCBI Taxonomy" id="397865"/>
    <lineage>
        <taxon>Bacteria</taxon>
        <taxon>Pseudomonadati</taxon>
        <taxon>Bacteroidota</taxon>
        <taxon>Bacteroidia</taxon>
        <taxon>Bacteroidales</taxon>
        <taxon>Barnesiellaceae</taxon>
        <taxon>Barnesiella</taxon>
    </lineage>
</organism>
<dbReference type="EMBL" id="DYUD01000001">
    <property type="protein sequence ID" value="HJG87899.1"/>
    <property type="molecule type" value="Genomic_DNA"/>
</dbReference>
<gene>
    <name evidence="2" type="ORF">K8U91_00275</name>
</gene>
<dbReference type="RefSeq" id="WP_273305018.1">
    <property type="nucleotide sequence ID" value="NZ_DYUD01000001.1"/>
</dbReference>
<dbReference type="Proteomes" id="UP000757103">
    <property type="component" value="Unassembled WGS sequence"/>
</dbReference>
<proteinExistence type="predicted"/>
<feature type="signal peptide" evidence="1">
    <location>
        <begin position="1"/>
        <end position="21"/>
    </location>
</feature>
<protein>
    <submittedName>
        <fullName evidence="2">Uncharacterized protein</fullName>
    </submittedName>
</protein>